<dbReference type="InterPro" id="IPR005145">
    <property type="entry name" value="Sua5_C"/>
</dbReference>
<comment type="catalytic activity">
    <reaction evidence="11 12">
        <text>L-threonine + hydrogencarbonate + ATP = L-threonylcarbamoyladenylate + diphosphate + H2O</text>
        <dbReference type="Rhea" id="RHEA:36407"/>
        <dbReference type="ChEBI" id="CHEBI:15377"/>
        <dbReference type="ChEBI" id="CHEBI:17544"/>
        <dbReference type="ChEBI" id="CHEBI:30616"/>
        <dbReference type="ChEBI" id="CHEBI:33019"/>
        <dbReference type="ChEBI" id="CHEBI:57926"/>
        <dbReference type="ChEBI" id="CHEBI:73682"/>
        <dbReference type="EC" id="2.7.7.87"/>
    </reaction>
</comment>
<protein>
    <recommendedName>
        <fullName evidence="4 12">Threonylcarbamoyl-AMP synthase</fullName>
        <shortName evidence="12">TC-AMP synthase</shortName>
        <ecNumber evidence="3 12">2.7.7.87</ecNumber>
    </recommendedName>
    <alternativeName>
        <fullName evidence="12">L-threonylcarbamoyladenylate synthase</fullName>
    </alternativeName>
</protein>
<dbReference type="AlphaFoldDB" id="A0A2U9IUQ9"/>
<sequence>MIVLKVDPLNPEINLIRRAAEVIKSGGLVAFPTETVYGLGGNALNPRAAEKVFKAKRRPMDNPLIVHIADLNQLEEVAANLSSEVMEFAQKVWPGPLTFVLKRNPKVPLETTGGLETVAVRMPAHPVALQLIRESEVPIAAPSANLATRPSPTLAEHVIQDLGEEVDVVLDGGETFFGVESTIINLTVSPPVLLRPGPFTVEELNNLIGEIVIPKQITEGGEFNVALAPGMKYKHYAPKKNLYLVQKKSMFKEVLHVLRERRRVAALCSQETCEDVPEPKIILGSNDNLYTVAKNLFKSFRQLDDLDVDMGVMEPFPEKGIGLAIMNRAKKASGFMIIRSIEEAREIAGN</sequence>
<dbReference type="PROSITE" id="PS51163">
    <property type="entry name" value="YRDC"/>
    <property type="match status" value="1"/>
</dbReference>
<dbReference type="Pfam" id="PF03481">
    <property type="entry name" value="Sua5_C"/>
    <property type="match status" value="1"/>
</dbReference>
<dbReference type="Gene3D" id="3.40.50.11030">
    <property type="entry name" value="Threonylcarbamoyl-AMP synthase, C-terminal domain"/>
    <property type="match status" value="1"/>
</dbReference>
<dbReference type="KEGG" id="mhk:DFR87_08440"/>
<dbReference type="GO" id="GO:0003725">
    <property type="term" value="F:double-stranded RNA binding"/>
    <property type="evidence" value="ECO:0007669"/>
    <property type="project" value="UniProtKB-UniRule"/>
</dbReference>
<dbReference type="GO" id="GO:0000049">
    <property type="term" value="F:tRNA binding"/>
    <property type="evidence" value="ECO:0007669"/>
    <property type="project" value="TreeGrafter"/>
</dbReference>
<dbReference type="InterPro" id="IPR038385">
    <property type="entry name" value="Sua5/YwlC_C"/>
</dbReference>
<evidence type="ECO:0000256" key="4">
    <source>
        <dbReference type="ARBA" id="ARBA00015492"/>
    </source>
</evidence>
<comment type="similarity">
    <text evidence="2 12">Belongs to the SUA5 family.</text>
</comment>
<evidence type="ECO:0000256" key="7">
    <source>
        <dbReference type="ARBA" id="ARBA00022694"/>
    </source>
</evidence>
<dbReference type="Gene3D" id="3.90.870.10">
    <property type="entry name" value="DHBP synthase"/>
    <property type="match status" value="1"/>
</dbReference>
<dbReference type="InterPro" id="IPR010923">
    <property type="entry name" value="T(6)A37_SUA5"/>
</dbReference>
<feature type="binding site" evidence="13">
    <location>
        <position position="58"/>
    </location>
    <ligand>
        <name>ATP</name>
        <dbReference type="ChEBI" id="CHEBI:30616"/>
    </ligand>
</feature>
<evidence type="ECO:0000313" key="15">
    <source>
        <dbReference type="EMBL" id="AWR99712.1"/>
    </source>
</evidence>
<dbReference type="NCBIfam" id="TIGR00057">
    <property type="entry name" value="L-threonylcarbamoyladenylate synthase"/>
    <property type="match status" value="1"/>
</dbReference>
<reference evidence="15 16" key="1">
    <citation type="submission" date="2018-05" db="EMBL/GenBank/DDBJ databases">
        <title>Complete Genome Sequences of Extremely Thermoacidophilic, Metal-Mobilizing Type-Strain Members of the Archaeal Family Sulfolobaceae: Acidianus brierleyi DSM-1651T, Acidianus sulfidivorans DSM-18786T, Metallosphaera hakonensis DSM-7519T, and Metallosphaera prunae DSM-10039T.</title>
        <authorList>
            <person name="Counts J.A."/>
            <person name="Kelly R.M."/>
        </authorList>
    </citation>
    <scope>NUCLEOTIDE SEQUENCE [LARGE SCALE GENOMIC DNA]</scope>
    <source>
        <strain evidence="15 16">HO1-1</strain>
    </source>
</reference>
<feature type="binding site" evidence="13">
    <location>
        <position position="195"/>
    </location>
    <ligand>
        <name>ATP</name>
        <dbReference type="ChEBI" id="CHEBI:30616"/>
    </ligand>
</feature>
<feature type="binding site" evidence="13">
    <location>
        <position position="181"/>
    </location>
    <ligand>
        <name>L-threonine</name>
        <dbReference type="ChEBI" id="CHEBI:57926"/>
    </ligand>
</feature>
<keyword evidence="6 12" id="KW-0808">Transferase</keyword>
<name>A0A2U9IUQ9_9CREN</name>
<evidence type="ECO:0000256" key="3">
    <source>
        <dbReference type="ARBA" id="ARBA00012584"/>
    </source>
</evidence>
<dbReference type="RefSeq" id="WP_110369325.1">
    <property type="nucleotide sequence ID" value="NZ_CP029287.2"/>
</dbReference>
<dbReference type="GO" id="GO:0005737">
    <property type="term" value="C:cytoplasm"/>
    <property type="evidence" value="ECO:0007669"/>
    <property type="project" value="UniProtKB-SubCell"/>
</dbReference>
<dbReference type="OrthoDB" id="39992at2157"/>
<keyword evidence="9 12" id="KW-0547">Nucleotide-binding</keyword>
<dbReference type="GO" id="GO:0008033">
    <property type="term" value="P:tRNA processing"/>
    <property type="evidence" value="ECO:0007669"/>
    <property type="project" value="UniProtKB-KW"/>
</dbReference>
<evidence type="ECO:0000256" key="2">
    <source>
        <dbReference type="ARBA" id="ARBA00007663"/>
    </source>
</evidence>
<evidence type="ECO:0000256" key="10">
    <source>
        <dbReference type="ARBA" id="ARBA00022840"/>
    </source>
</evidence>
<reference evidence="16" key="2">
    <citation type="submission" date="2020-03" db="EMBL/GenBank/DDBJ databases">
        <title>Complete Genome Sequences of Extremely Thermoacidophilic, Metal-Mobilizing Type-Strain Members of the Archaeal Family Sulfolobaceae: Acidianus brierleyi DSM-1651T, Acidianus sulfidivorans DSM-18786T, Metallosphaera hakonensis DSM-7519T, and Metallosphaera prunae DSM-10039T.</title>
        <authorList>
            <person name="Counts J.A."/>
            <person name="Kelly R.M."/>
        </authorList>
    </citation>
    <scope>NUCLEOTIDE SEQUENCE [LARGE SCALE GENOMIC DNA]</scope>
    <source>
        <strain evidence="16">HO1-1</strain>
    </source>
</reference>
<evidence type="ECO:0000256" key="9">
    <source>
        <dbReference type="ARBA" id="ARBA00022741"/>
    </source>
</evidence>
<dbReference type="InterPro" id="IPR050156">
    <property type="entry name" value="TC-AMP_synthase_SUA5"/>
</dbReference>
<dbReference type="Pfam" id="PF01300">
    <property type="entry name" value="Sua5_yciO_yrdC"/>
    <property type="match status" value="1"/>
</dbReference>
<dbReference type="PIRSF" id="PIRSF004930">
    <property type="entry name" value="Tln_factor_SUA5"/>
    <property type="match status" value="1"/>
</dbReference>
<dbReference type="GeneID" id="36835364"/>
<evidence type="ECO:0000256" key="5">
    <source>
        <dbReference type="ARBA" id="ARBA00022490"/>
    </source>
</evidence>
<dbReference type="InterPro" id="IPR017945">
    <property type="entry name" value="DHBP_synth_RibB-like_a/b_dom"/>
</dbReference>
<keyword evidence="7 12" id="KW-0819">tRNA processing</keyword>
<evidence type="ECO:0000259" key="14">
    <source>
        <dbReference type="PROSITE" id="PS51163"/>
    </source>
</evidence>
<feature type="binding site" evidence="13">
    <location>
        <position position="143"/>
    </location>
    <ligand>
        <name>ATP</name>
        <dbReference type="ChEBI" id="CHEBI:30616"/>
    </ligand>
</feature>
<dbReference type="STRING" id="1293036.GCA_001315825_00910"/>
<evidence type="ECO:0000256" key="6">
    <source>
        <dbReference type="ARBA" id="ARBA00022679"/>
    </source>
</evidence>
<dbReference type="Proteomes" id="UP000247586">
    <property type="component" value="Chromosome"/>
</dbReference>
<feature type="binding site" evidence="13">
    <location>
        <position position="117"/>
    </location>
    <ligand>
        <name>ATP</name>
        <dbReference type="ChEBI" id="CHEBI:30616"/>
    </ligand>
</feature>
<accession>A0A2U9IUQ9</accession>
<keyword evidence="10 12" id="KW-0067">ATP-binding</keyword>
<proteinExistence type="inferred from homology"/>
<dbReference type="GO" id="GO:0061710">
    <property type="term" value="F:L-threonylcarbamoyladenylate synthase"/>
    <property type="evidence" value="ECO:0007669"/>
    <property type="project" value="UniProtKB-EC"/>
</dbReference>
<evidence type="ECO:0000256" key="12">
    <source>
        <dbReference type="PIRNR" id="PIRNR004930"/>
    </source>
</evidence>
<comment type="function">
    <text evidence="12">Required for the formation of a threonylcarbamoyl group on adenosine at position 37 (t(6)A37) in tRNAs that read codons beginning with adenine.</text>
</comment>
<evidence type="ECO:0000256" key="13">
    <source>
        <dbReference type="PIRSR" id="PIRSR004930-1"/>
    </source>
</evidence>
<keyword evidence="8 12" id="KW-0548">Nucleotidyltransferase</keyword>
<dbReference type="InterPro" id="IPR006070">
    <property type="entry name" value="Sua5-like_dom"/>
</dbReference>
<feature type="binding site" evidence="13">
    <location>
        <position position="35"/>
    </location>
    <ligand>
        <name>L-threonine</name>
        <dbReference type="ChEBI" id="CHEBI:57926"/>
    </ligand>
</feature>
<keyword evidence="5 12" id="KW-0963">Cytoplasm</keyword>
<feature type="binding site" evidence="13">
    <location>
        <position position="236"/>
    </location>
    <ligand>
        <name>ATP</name>
        <dbReference type="ChEBI" id="CHEBI:30616"/>
    </ligand>
</feature>
<feature type="binding site" evidence="13">
    <location>
        <position position="67"/>
    </location>
    <ligand>
        <name>L-threonine</name>
        <dbReference type="ChEBI" id="CHEBI:57926"/>
    </ligand>
</feature>
<dbReference type="FunFam" id="3.40.50.11030:FF:000001">
    <property type="entry name" value="Threonylcarbamoyl-AMP synthase"/>
    <property type="match status" value="1"/>
</dbReference>
<reference evidence="16" key="3">
    <citation type="submission" date="2020-03" db="EMBL/GenBank/DDBJ databases">
        <title>Sequencing and Assembly of Multiple Reported Metal-Biooxidizing Members of the Extremely Thermoacidophilic Archaeal Family Sulfolobaceae.</title>
        <authorList>
            <person name="Counts J.A."/>
            <person name="Kelly R.M."/>
        </authorList>
    </citation>
    <scope>NUCLEOTIDE SEQUENCE [LARGE SCALE GENOMIC DNA]</scope>
    <source>
        <strain evidence="16">HO1-1</strain>
    </source>
</reference>
<dbReference type="FunFam" id="3.90.870.10:FF:000008">
    <property type="entry name" value="Threonylcarbamoyl-AMP synthase"/>
    <property type="match status" value="1"/>
</dbReference>
<evidence type="ECO:0000256" key="1">
    <source>
        <dbReference type="ARBA" id="ARBA00004496"/>
    </source>
</evidence>
<dbReference type="PANTHER" id="PTHR17490">
    <property type="entry name" value="SUA5"/>
    <property type="match status" value="1"/>
</dbReference>
<keyword evidence="16" id="KW-1185">Reference proteome</keyword>
<gene>
    <name evidence="15" type="ORF">DFR87_08440</name>
</gene>
<evidence type="ECO:0000256" key="8">
    <source>
        <dbReference type="ARBA" id="ARBA00022695"/>
    </source>
</evidence>
<evidence type="ECO:0000313" key="16">
    <source>
        <dbReference type="Proteomes" id="UP000247586"/>
    </source>
</evidence>
<feature type="domain" description="YrdC-like" evidence="14">
    <location>
        <begin position="13"/>
        <end position="199"/>
    </location>
</feature>
<organism evidence="15 16">
    <name type="scientific">Metallosphaera hakonensis JCM 8857 = DSM 7519</name>
    <dbReference type="NCBI Taxonomy" id="1293036"/>
    <lineage>
        <taxon>Archaea</taxon>
        <taxon>Thermoproteota</taxon>
        <taxon>Thermoprotei</taxon>
        <taxon>Sulfolobales</taxon>
        <taxon>Sulfolobaceae</taxon>
        <taxon>Metallosphaera</taxon>
    </lineage>
</organism>
<feature type="binding site" evidence="13">
    <location>
        <position position="141"/>
    </location>
    <ligand>
        <name>L-threonine</name>
        <dbReference type="ChEBI" id="CHEBI:57926"/>
    </ligand>
</feature>
<dbReference type="EC" id="2.7.7.87" evidence="3 12"/>
<dbReference type="SUPFAM" id="SSF55821">
    <property type="entry name" value="YrdC/RibB"/>
    <property type="match status" value="1"/>
</dbReference>
<feature type="binding site" evidence="13">
    <location>
        <position position="121"/>
    </location>
    <ligand>
        <name>L-threonine</name>
        <dbReference type="ChEBI" id="CHEBI:57926"/>
    </ligand>
</feature>
<comment type="subcellular location">
    <subcellularLocation>
        <location evidence="1 12">Cytoplasm</location>
    </subcellularLocation>
</comment>
<evidence type="ECO:0000256" key="11">
    <source>
        <dbReference type="ARBA" id="ARBA00048366"/>
    </source>
</evidence>
<feature type="binding site" evidence="13">
    <location>
        <position position="151"/>
    </location>
    <ligand>
        <name>ATP</name>
        <dbReference type="ChEBI" id="CHEBI:30616"/>
    </ligand>
</feature>
<feature type="binding site" evidence="13">
    <location>
        <position position="62"/>
    </location>
    <ligand>
        <name>ATP</name>
        <dbReference type="ChEBI" id="CHEBI:30616"/>
    </ligand>
</feature>
<dbReference type="GO" id="GO:0006450">
    <property type="term" value="P:regulation of translational fidelity"/>
    <property type="evidence" value="ECO:0007669"/>
    <property type="project" value="TreeGrafter"/>
</dbReference>
<dbReference type="PANTHER" id="PTHR17490:SF16">
    <property type="entry name" value="THREONYLCARBAMOYL-AMP SYNTHASE"/>
    <property type="match status" value="1"/>
</dbReference>
<dbReference type="GO" id="GO:0005524">
    <property type="term" value="F:ATP binding"/>
    <property type="evidence" value="ECO:0007669"/>
    <property type="project" value="UniProtKB-UniRule"/>
</dbReference>
<dbReference type="EMBL" id="CP029287">
    <property type="protein sequence ID" value="AWR99712.1"/>
    <property type="molecule type" value="Genomic_DNA"/>
</dbReference>